<name>A0A517M522_9BACT</name>
<dbReference type="AlphaFoldDB" id="A0A517M522"/>
<evidence type="ECO:0000313" key="3">
    <source>
        <dbReference type="Proteomes" id="UP000319557"/>
    </source>
</evidence>
<proteinExistence type="predicted"/>
<organism evidence="2 3">
    <name type="scientific">Rosistilla ulvae</name>
    <dbReference type="NCBI Taxonomy" id="1930277"/>
    <lineage>
        <taxon>Bacteria</taxon>
        <taxon>Pseudomonadati</taxon>
        <taxon>Planctomycetota</taxon>
        <taxon>Planctomycetia</taxon>
        <taxon>Pirellulales</taxon>
        <taxon>Pirellulaceae</taxon>
        <taxon>Rosistilla</taxon>
    </lineage>
</organism>
<evidence type="ECO:0000256" key="1">
    <source>
        <dbReference type="SAM" id="MobiDB-lite"/>
    </source>
</evidence>
<dbReference type="RefSeq" id="WP_145347892.1">
    <property type="nucleotide sequence ID" value="NZ_CP036261.1"/>
</dbReference>
<gene>
    <name evidence="2" type="ORF">EC9_41740</name>
</gene>
<accession>A0A517M522</accession>
<keyword evidence="3" id="KW-1185">Reference proteome</keyword>
<reference evidence="2 3" key="1">
    <citation type="submission" date="2019-02" db="EMBL/GenBank/DDBJ databases">
        <title>Deep-cultivation of Planctomycetes and their phenomic and genomic characterization uncovers novel biology.</title>
        <authorList>
            <person name="Wiegand S."/>
            <person name="Jogler M."/>
            <person name="Boedeker C."/>
            <person name="Pinto D."/>
            <person name="Vollmers J."/>
            <person name="Rivas-Marin E."/>
            <person name="Kohn T."/>
            <person name="Peeters S.H."/>
            <person name="Heuer A."/>
            <person name="Rast P."/>
            <person name="Oberbeckmann S."/>
            <person name="Bunk B."/>
            <person name="Jeske O."/>
            <person name="Meyerdierks A."/>
            <person name="Storesund J.E."/>
            <person name="Kallscheuer N."/>
            <person name="Luecker S."/>
            <person name="Lage O.M."/>
            <person name="Pohl T."/>
            <person name="Merkel B.J."/>
            <person name="Hornburger P."/>
            <person name="Mueller R.-W."/>
            <person name="Bruemmer F."/>
            <person name="Labrenz M."/>
            <person name="Spormann A.M."/>
            <person name="Op den Camp H."/>
            <person name="Overmann J."/>
            <person name="Amann R."/>
            <person name="Jetten M.S.M."/>
            <person name="Mascher T."/>
            <person name="Medema M.H."/>
            <person name="Devos D.P."/>
            <person name="Kaster A.-K."/>
            <person name="Ovreas L."/>
            <person name="Rohde M."/>
            <person name="Galperin M.Y."/>
            <person name="Jogler C."/>
        </authorList>
    </citation>
    <scope>NUCLEOTIDE SEQUENCE [LARGE SCALE GENOMIC DNA]</scope>
    <source>
        <strain evidence="2 3">EC9</strain>
    </source>
</reference>
<dbReference type="Gene3D" id="2.60.40.10">
    <property type="entry name" value="Immunoglobulins"/>
    <property type="match status" value="1"/>
</dbReference>
<dbReference type="KEGG" id="ruv:EC9_41740"/>
<dbReference type="OrthoDB" id="285633at2"/>
<feature type="region of interest" description="Disordered" evidence="1">
    <location>
        <begin position="144"/>
        <end position="169"/>
    </location>
</feature>
<protein>
    <recommendedName>
        <fullName evidence="4">Carboxypeptidase regulatory-like domain-containing protein</fullName>
    </recommendedName>
</protein>
<dbReference type="SUPFAM" id="SSF49373">
    <property type="entry name" value="Invasin/intimin cell-adhesion fragments"/>
    <property type="match status" value="1"/>
</dbReference>
<dbReference type="InterPro" id="IPR008964">
    <property type="entry name" value="Invasin/intimin_cell_adhesion"/>
</dbReference>
<feature type="compositionally biased region" description="Low complexity" evidence="1">
    <location>
        <begin position="145"/>
        <end position="157"/>
    </location>
</feature>
<dbReference type="InterPro" id="IPR013783">
    <property type="entry name" value="Ig-like_fold"/>
</dbReference>
<evidence type="ECO:0008006" key="4">
    <source>
        <dbReference type="Google" id="ProtNLM"/>
    </source>
</evidence>
<dbReference type="EMBL" id="CP036261">
    <property type="protein sequence ID" value="QDS89972.1"/>
    <property type="molecule type" value="Genomic_DNA"/>
</dbReference>
<sequence length="169" mass="17654">MRNRYSAQAVGSIFLTMLLCGCGGSGLPVVEVTANVKLHGEPIEGATVIFSRSGGSMQSGAIATGTTDAQGNAELRTTVSPRETQQGAVPGEYKVMISKSMPPKGMSEAEYQTALLGGQTAEVSVPLSEQAPIPQRVDLFPPKYSSSTETTLTATVTQDGPGEIEFDLQ</sequence>
<evidence type="ECO:0000313" key="2">
    <source>
        <dbReference type="EMBL" id="QDS89972.1"/>
    </source>
</evidence>
<dbReference type="PROSITE" id="PS51257">
    <property type="entry name" value="PROKAR_LIPOPROTEIN"/>
    <property type="match status" value="1"/>
</dbReference>
<dbReference type="Proteomes" id="UP000319557">
    <property type="component" value="Chromosome"/>
</dbReference>